<protein>
    <submittedName>
        <fullName evidence="2">Uncharacterized protein</fullName>
    </submittedName>
</protein>
<name>A0ABP2S5B0_LEPBO</name>
<proteinExistence type="predicted"/>
<evidence type="ECO:0000313" key="3">
    <source>
        <dbReference type="Proteomes" id="UP000002837"/>
    </source>
</evidence>
<keyword evidence="3" id="KW-1185">Reference proteome</keyword>
<comment type="caution">
    <text evidence="2">The sequence shown here is derived from an EMBL/GenBank/DDBJ whole genome shotgun (WGS) entry which is preliminary data.</text>
</comment>
<dbReference type="Proteomes" id="UP000002837">
    <property type="component" value="Unassembled WGS sequence"/>
</dbReference>
<accession>A0ABP2S5B0</accession>
<evidence type="ECO:0000313" key="1">
    <source>
        <dbReference type="EMBL" id="EKP11903.1"/>
    </source>
</evidence>
<gene>
    <name evidence="2" type="ORF">LEP1GSC128_1945</name>
    <name evidence="1" type="ORF">LEP1GSC128_2802</name>
</gene>
<dbReference type="EMBL" id="AKWJ02000036">
    <property type="protein sequence ID" value="EKP11903.1"/>
    <property type="molecule type" value="Genomic_DNA"/>
</dbReference>
<reference evidence="2 3" key="1">
    <citation type="submission" date="2012-09" db="EMBL/GenBank/DDBJ databases">
        <authorList>
            <person name="Harkins D.M."/>
            <person name="Durkin A.S."/>
            <person name="Brinkac L.M."/>
            <person name="Selengut J.D."/>
            <person name="Sanka R."/>
            <person name="DePew J."/>
            <person name="Purushe J."/>
            <person name="Picardeau M."/>
            <person name="Werts C."/>
            <person name="Goarant C."/>
            <person name="Vinetz J.M."/>
            <person name="Sutton G.G."/>
            <person name="Nelson W.C."/>
            <person name="Fouts D.E."/>
        </authorList>
    </citation>
    <scope>NUCLEOTIDE SEQUENCE [LARGE SCALE GENOMIC DNA]</scope>
    <source>
        <strain evidence="2 3">200801926</strain>
    </source>
</reference>
<organism evidence="2 3">
    <name type="scientific">Leptospira borgpetersenii str. 200801926</name>
    <dbReference type="NCBI Taxonomy" id="1193009"/>
    <lineage>
        <taxon>Bacteria</taxon>
        <taxon>Pseudomonadati</taxon>
        <taxon>Spirochaetota</taxon>
        <taxon>Spirochaetia</taxon>
        <taxon>Leptospirales</taxon>
        <taxon>Leptospiraceae</taxon>
        <taxon>Leptospira</taxon>
    </lineage>
</organism>
<dbReference type="EMBL" id="AKWJ02000017">
    <property type="protein sequence ID" value="EKP14366.1"/>
    <property type="molecule type" value="Genomic_DNA"/>
</dbReference>
<sequence>MQFAFRRLRTEDRGQKETGELLHCEFRMQFAETKKQTKETILT</sequence>
<evidence type="ECO:0000313" key="2">
    <source>
        <dbReference type="EMBL" id="EKP14366.1"/>
    </source>
</evidence>